<feature type="region of interest" description="Disordered" evidence="5">
    <location>
        <begin position="1"/>
        <end position="22"/>
    </location>
</feature>
<feature type="active site" description="Proton acceptor" evidence="4">
    <location>
        <position position="128"/>
    </location>
</feature>
<dbReference type="GO" id="GO:0070403">
    <property type="term" value="F:NAD+ binding"/>
    <property type="evidence" value="ECO:0007669"/>
    <property type="project" value="InterPro"/>
</dbReference>
<dbReference type="Gene3D" id="3.30.1600.10">
    <property type="entry name" value="SIR2/SIRT2 'Small Domain"/>
    <property type="match status" value="1"/>
</dbReference>
<reference evidence="7" key="1">
    <citation type="submission" date="2021-04" db="EMBL/GenBank/DDBJ databases">
        <title>Genome based classification of Actinospica acidithermotolerans sp. nov., an actinobacterium isolated from an Indonesian hot spring.</title>
        <authorList>
            <person name="Kusuma A.B."/>
            <person name="Putra K.E."/>
            <person name="Nafisah S."/>
            <person name="Loh J."/>
            <person name="Nouioui I."/>
            <person name="Goodfellow M."/>
        </authorList>
    </citation>
    <scope>NUCLEOTIDE SEQUENCE</scope>
    <source>
        <strain evidence="7">MGRD01-02</strain>
    </source>
</reference>
<keyword evidence="8" id="KW-1185">Reference proteome</keyword>
<dbReference type="Gene3D" id="3.40.50.1220">
    <property type="entry name" value="TPP-binding domain"/>
    <property type="match status" value="1"/>
</dbReference>
<gene>
    <name evidence="7" type="ORF">KDK95_31335</name>
</gene>
<dbReference type="PROSITE" id="PS50305">
    <property type="entry name" value="SIRTUIN"/>
    <property type="match status" value="1"/>
</dbReference>
<dbReference type="PANTHER" id="PTHR11085">
    <property type="entry name" value="NAD-DEPENDENT PROTEIN DEACYLASE SIRTUIN-5, MITOCHONDRIAL-RELATED"/>
    <property type="match status" value="1"/>
</dbReference>
<feature type="compositionally biased region" description="Basic and acidic residues" evidence="5">
    <location>
        <begin position="11"/>
        <end position="22"/>
    </location>
</feature>
<dbReference type="InterPro" id="IPR003000">
    <property type="entry name" value="Sirtuin"/>
</dbReference>
<name>A0A941ENJ3_9ACTN</name>
<feature type="binding site" evidence="4">
    <location>
        <position position="165"/>
    </location>
    <ligand>
        <name>Zn(2+)</name>
        <dbReference type="ChEBI" id="CHEBI:29105"/>
    </ligand>
</feature>
<dbReference type="Proteomes" id="UP000676325">
    <property type="component" value="Unassembled WGS sequence"/>
</dbReference>
<keyword evidence="3" id="KW-0520">NAD</keyword>
<keyword evidence="2" id="KW-0808">Transferase</keyword>
<dbReference type="EMBL" id="JAGSOH010000160">
    <property type="protein sequence ID" value="MBR7830839.1"/>
    <property type="molecule type" value="Genomic_DNA"/>
</dbReference>
<keyword evidence="4" id="KW-0479">Metal-binding</keyword>
<evidence type="ECO:0000313" key="7">
    <source>
        <dbReference type="EMBL" id="MBR7830839.1"/>
    </source>
</evidence>
<dbReference type="Pfam" id="PF02146">
    <property type="entry name" value="SIR2"/>
    <property type="match status" value="1"/>
</dbReference>
<evidence type="ECO:0000256" key="4">
    <source>
        <dbReference type="PROSITE-ProRule" id="PRU00236"/>
    </source>
</evidence>
<evidence type="ECO:0000256" key="2">
    <source>
        <dbReference type="ARBA" id="ARBA00022679"/>
    </source>
</evidence>
<dbReference type="GO" id="GO:0046872">
    <property type="term" value="F:metal ion binding"/>
    <property type="evidence" value="ECO:0007669"/>
    <property type="project" value="UniProtKB-KW"/>
</dbReference>
<feature type="binding site" evidence="4">
    <location>
        <position position="136"/>
    </location>
    <ligand>
        <name>Zn(2+)</name>
        <dbReference type="ChEBI" id="CHEBI:29105"/>
    </ligand>
</feature>
<dbReference type="InterPro" id="IPR029035">
    <property type="entry name" value="DHS-like_NAD/FAD-binding_dom"/>
</dbReference>
<feature type="binding site" evidence="4">
    <location>
        <position position="143"/>
    </location>
    <ligand>
        <name>Zn(2+)</name>
        <dbReference type="ChEBI" id="CHEBI:29105"/>
    </ligand>
</feature>
<evidence type="ECO:0000259" key="6">
    <source>
        <dbReference type="PROSITE" id="PS50305"/>
    </source>
</evidence>
<evidence type="ECO:0000256" key="3">
    <source>
        <dbReference type="ARBA" id="ARBA00023027"/>
    </source>
</evidence>
<feature type="binding site" evidence="4">
    <location>
        <position position="168"/>
    </location>
    <ligand>
        <name>Zn(2+)</name>
        <dbReference type="ChEBI" id="CHEBI:29105"/>
    </ligand>
</feature>
<comment type="caution">
    <text evidence="7">The sequence shown here is derived from an EMBL/GenBank/DDBJ whole genome shotgun (WGS) entry which is preliminary data.</text>
</comment>
<dbReference type="EC" id="2.3.1.286" evidence="1"/>
<dbReference type="InterPro" id="IPR050134">
    <property type="entry name" value="NAD-dep_sirtuin_deacylases"/>
</dbReference>
<dbReference type="AlphaFoldDB" id="A0A941ENJ3"/>
<dbReference type="InterPro" id="IPR026590">
    <property type="entry name" value="Ssirtuin_cat_dom"/>
</dbReference>
<keyword evidence="4" id="KW-0862">Zinc</keyword>
<sequence>MNDATHQAGTADRRTDWRERRGPIAVLTGAGISTSSGIPDFRGPQGLWTQNPIAELTANYADYLRDPELRKRSWTARRDNPAWRAEPNEGHRALAELERHRSVRILTQNIDGLHQRAGSSERKVLELHGNMFEAVCTRPPSRCGWTGTMRGVLDRVEAGEPDPPCERCGGVLKAATVMFGQNLDPEVLGLAGAIARGAALFLAVGSSLRVQPAAGLCELAVMHGADLVIVNDEPTRYDDLAAELIREPISESLPKLAAELAAVAPIG</sequence>
<dbReference type="RefSeq" id="WP_212521959.1">
    <property type="nucleotide sequence ID" value="NZ_JAGSOH010000160.1"/>
</dbReference>
<protein>
    <recommendedName>
        <fullName evidence="1">protein acetyllysine N-acetyltransferase</fullName>
        <ecNumber evidence="1">2.3.1.286</ecNumber>
    </recommendedName>
</protein>
<dbReference type="InterPro" id="IPR026591">
    <property type="entry name" value="Sirtuin_cat_small_dom_sf"/>
</dbReference>
<evidence type="ECO:0000313" key="8">
    <source>
        <dbReference type="Proteomes" id="UP000676325"/>
    </source>
</evidence>
<feature type="domain" description="Deacetylase sirtuin-type" evidence="6">
    <location>
        <begin position="4"/>
        <end position="267"/>
    </location>
</feature>
<dbReference type="GO" id="GO:0017136">
    <property type="term" value="F:histone deacetylase activity, NAD-dependent"/>
    <property type="evidence" value="ECO:0007669"/>
    <property type="project" value="TreeGrafter"/>
</dbReference>
<dbReference type="CDD" id="cd01407">
    <property type="entry name" value="SIR2-fam"/>
    <property type="match status" value="1"/>
</dbReference>
<dbReference type="PANTHER" id="PTHR11085:SF4">
    <property type="entry name" value="NAD-DEPENDENT PROTEIN DEACYLASE"/>
    <property type="match status" value="1"/>
</dbReference>
<accession>A0A941ENJ3</accession>
<proteinExistence type="predicted"/>
<organism evidence="7 8">
    <name type="scientific">Actinospica acidithermotolerans</name>
    <dbReference type="NCBI Taxonomy" id="2828514"/>
    <lineage>
        <taxon>Bacteria</taxon>
        <taxon>Bacillati</taxon>
        <taxon>Actinomycetota</taxon>
        <taxon>Actinomycetes</taxon>
        <taxon>Catenulisporales</taxon>
        <taxon>Actinospicaceae</taxon>
        <taxon>Actinospica</taxon>
    </lineage>
</organism>
<evidence type="ECO:0000256" key="5">
    <source>
        <dbReference type="SAM" id="MobiDB-lite"/>
    </source>
</evidence>
<evidence type="ECO:0000256" key="1">
    <source>
        <dbReference type="ARBA" id="ARBA00012928"/>
    </source>
</evidence>
<dbReference type="SUPFAM" id="SSF52467">
    <property type="entry name" value="DHS-like NAD/FAD-binding domain"/>
    <property type="match status" value="1"/>
</dbReference>